<sequence length="747" mass="83006">MNEEISQIVDKLTLEEKASLCSGDSWMSTEAIDRLDVPSINVSDGPHGVRIAEKSKVKKENKITTCFPTASAIASSWNRNLVREVGKALGRECRNLGVHVLLAPGINIKRTPLCGRNFEYYSEDPYLSGELGAAFVNGVQSQGVGTSLKHFACNNQETDRMLVSAEVEERPLREIYLAGFKRVVKGERPWTVMCSYNKLNGTYTSEHPYLLTEVLRDEWDFEGLVVSDWGAVNDRLKGLEAGLDLEMPGPSEANDRKIIEAVRSGRIEESVLDRAVERILRLVFKATNCAQEELEGGVDAQAHHELAKKVASESIVLLKNQNGLLPLDENNLSSLAVVGRMAKEPSLEGGGSSEVELSKVDTPLEEIKKTVDDKIQVSYAPGYPKSDRVDEEMAEEALETGKEADVVVLFAGLPRGIESEGYDRENMKLPEIQLELIQKISEVQSNTVVVLNNGSPVSTNAWIGNVPALLEGWLLGQAGGGAIADILFGKVNPSGKLAETFPVSLEDNPSHINFPGENGKVLYGEGLFVGYRYYDEKNIEPQFPFGYGLSYTSFDYSELNLDQKEMDDQEDLTVTVTVKNTGDLAGKETVQLYVGHEDPKLTRPPKELKSFKKVALKPGESKTVEFTLRGRDFSYYDPSREEWVVETGVYDILVGSSSRDIRAKSTFRLKSTRDFEKTLTKDNSLKEWLENEEARKLLKQIFPEGEGDRPEGTSEWMKNLPLKKLTSLSQGKITEEMIEELIESVQN</sequence>
<gene>
    <name evidence="5" type="ORF">AKJ41_05050</name>
</gene>
<feature type="domain" description="Fibronectin type III-like" evidence="4">
    <location>
        <begin position="588"/>
        <end position="658"/>
    </location>
</feature>
<dbReference type="PANTHER" id="PTHR42715">
    <property type="entry name" value="BETA-GLUCOSIDASE"/>
    <property type="match status" value="1"/>
</dbReference>
<dbReference type="SUPFAM" id="SSF51445">
    <property type="entry name" value="(Trans)glycosidases"/>
    <property type="match status" value="1"/>
</dbReference>
<evidence type="ECO:0000259" key="4">
    <source>
        <dbReference type="SMART" id="SM01217"/>
    </source>
</evidence>
<dbReference type="InterPro" id="IPR017853">
    <property type="entry name" value="GH"/>
</dbReference>
<evidence type="ECO:0000256" key="2">
    <source>
        <dbReference type="ARBA" id="ARBA00022801"/>
    </source>
</evidence>
<reference evidence="5 6" key="1">
    <citation type="journal article" date="2016" name="Sci. Rep.">
        <title>Metabolic traits of an uncultured archaeal lineage -MSBL1- from brine pools of the Red Sea.</title>
        <authorList>
            <person name="Mwirichia R."/>
            <person name="Alam I."/>
            <person name="Rashid M."/>
            <person name="Vinu M."/>
            <person name="Ba-Alawi W."/>
            <person name="Anthony Kamau A."/>
            <person name="Kamanda Ngugi D."/>
            <person name="Goker M."/>
            <person name="Klenk H.P."/>
            <person name="Bajic V."/>
            <person name="Stingl U."/>
        </authorList>
    </citation>
    <scope>NUCLEOTIDE SEQUENCE [LARGE SCALE GENOMIC DNA]</scope>
    <source>
        <strain evidence="5">SCGC-AAA259O05</strain>
    </source>
</reference>
<dbReference type="Gene3D" id="3.20.20.300">
    <property type="entry name" value="Glycoside hydrolase, family 3, N-terminal domain"/>
    <property type="match status" value="1"/>
</dbReference>
<dbReference type="InterPro" id="IPR050288">
    <property type="entry name" value="Cellulose_deg_GH3"/>
</dbReference>
<dbReference type="EMBL" id="LHXV01000074">
    <property type="protein sequence ID" value="KXA99677.1"/>
    <property type="molecule type" value="Genomic_DNA"/>
</dbReference>
<dbReference type="GO" id="GO:0005975">
    <property type="term" value="P:carbohydrate metabolic process"/>
    <property type="evidence" value="ECO:0007669"/>
    <property type="project" value="InterPro"/>
</dbReference>
<dbReference type="Gene3D" id="3.40.50.1700">
    <property type="entry name" value="Glycoside hydrolase family 3 C-terminal domain"/>
    <property type="match status" value="1"/>
</dbReference>
<comment type="caution">
    <text evidence="5">The sequence shown here is derived from an EMBL/GenBank/DDBJ whole genome shotgun (WGS) entry which is preliminary data.</text>
</comment>
<accession>A0A133UZS0</accession>
<dbReference type="InterPro" id="IPR036881">
    <property type="entry name" value="Glyco_hydro_3_C_sf"/>
</dbReference>
<dbReference type="InterPro" id="IPR013783">
    <property type="entry name" value="Ig-like_fold"/>
</dbReference>
<dbReference type="Pfam" id="PF14310">
    <property type="entry name" value="Fn3-like"/>
    <property type="match status" value="1"/>
</dbReference>
<dbReference type="FunFam" id="2.60.40.10:FF:000495">
    <property type="entry name" value="Periplasmic beta-glucosidase"/>
    <property type="match status" value="1"/>
</dbReference>
<dbReference type="AlphaFoldDB" id="A0A133UZS0"/>
<keyword evidence="2 5" id="KW-0378">Hydrolase</keyword>
<dbReference type="GO" id="GO:0004553">
    <property type="term" value="F:hydrolase activity, hydrolyzing O-glycosyl compounds"/>
    <property type="evidence" value="ECO:0007669"/>
    <property type="project" value="InterPro"/>
</dbReference>
<evidence type="ECO:0000313" key="5">
    <source>
        <dbReference type="EMBL" id="KXA99677.1"/>
    </source>
</evidence>
<dbReference type="InterPro" id="IPR026891">
    <property type="entry name" value="Fn3-like"/>
</dbReference>
<dbReference type="Gene3D" id="2.60.40.10">
    <property type="entry name" value="Immunoglobulins"/>
    <property type="match status" value="1"/>
</dbReference>
<proteinExistence type="inferred from homology"/>
<dbReference type="InterPro" id="IPR002772">
    <property type="entry name" value="Glyco_hydro_3_C"/>
</dbReference>
<organism evidence="5 6">
    <name type="scientific">candidate division MSBL1 archaeon SCGC-AAA259O05</name>
    <dbReference type="NCBI Taxonomy" id="1698271"/>
    <lineage>
        <taxon>Archaea</taxon>
        <taxon>Methanobacteriati</taxon>
        <taxon>Methanobacteriota</taxon>
        <taxon>candidate division MSBL1</taxon>
    </lineage>
</organism>
<comment type="similarity">
    <text evidence="1">Belongs to the glycosyl hydrolase 3 family.</text>
</comment>
<dbReference type="PRINTS" id="PR00133">
    <property type="entry name" value="GLHYDRLASE3"/>
</dbReference>
<protein>
    <submittedName>
        <fullName evidence="5">Glycosyl hydrolase family 3</fullName>
    </submittedName>
</protein>
<dbReference type="PANTHER" id="PTHR42715:SF10">
    <property type="entry name" value="BETA-GLUCOSIDASE"/>
    <property type="match status" value="1"/>
</dbReference>
<dbReference type="InterPro" id="IPR001764">
    <property type="entry name" value="Glyco_hydro_3_N"/>
</dbReference>
<dbReference type="SMART" id="SM01217">
    <property type="entry name" value="Fn3_like"/>
    <property type="match status" value="1"/>
</dbReference>
<evidence type="ECO:0000256" key="1">
    <source>
        <dbReference type="ARBA" id="ARBA00005336"/>
    </source>
</evidence>
<evidence type="ECO:0000313" key="6">
    <source>
        <dbReference type="Proteomes" id="UP000070344"/>
    </source>
</evidence>
<keyword evidence="6" id="KW-1185">Reference proteome</keyword>
<dbReference type="InterPro" id="IPR019800">
    <property type="entry name" value="Glyco_hydro_3_AS"/>
</dbReference>
<dbReference type="Pfam" id="PF00933">
    <property type="entry name" value="Glyco_hydro_3"/>
    <property type="match status" value="1"/>
</dbReference>
<keyword evidence="3" id="KW-0119">Carbohydrate metabolism</keyword>
<evidence type="ECO:0000256" key="3">
    <source>
        <dbReference type="ARBA" id="ARBA00023277"/>
    </source>
</evidence>
<dbReference type="PATRIC" id="fig|1698271.3.peg.1416"/>
<dbReference type="Proteomes" id="UP000070344">
    <property type="component" value="Unassembled WGS sequence"/>
</dbReference>
<dbReference type="PROSITE" id="PS00775">
    <property type="entry name" value="GLYCOSYL_HYDROL_F3"/>
    <property type="match status" value="1"/>
</dbReference>
<dbReference type="Pfam" id="PF01915">
    <property type="entry name" value="Glyco_hydro_3_C"/>
    <property type="match status" value="1"/>
</dbReference>
<name>A0A133UZS0_9EURY</name>
<dbReference type="InterPro" id="IPR036962">
    <property type="entry name" value="Glyco_hydro_3_N_sf"/>
</dbReference>
<dbReference type="SUPFAM" id="SSF52279">
    <property type="entry name" value="Beta-D-glucan exohydrolase, C-terminal domain"/>
    <property type="match status" value="1"/>
</dbReference>